<gene>
    <name evidence="2" type="ORF">GCM10023200_40650</name>
</gene>
<protein>
    <recommendedName>
        <fullName evidence="4">DUF3040 domain-containing protein</fullName>
    </recommendedName>
</protein>
<organism evidence="2 3">
    <name type="scientific">Actinomycetospora chlora</name>
    <dbReference type="NCBI Taxonomy" id="663608"/>
    <lineage>
        <taxon>Bacteria</taxon>
        <taxon>Bacillati</taxon>
        <taxon>Actinomycetota</taxon>
        <taxon>Actinomycetes</taxon>
        <taxon>Pseudonocardiales</taxon>
        <taxon>Pseudonocardiaceae</taxon>
        <taxon>Actinomycetospora</taxon>
    </lineage>
</organism>
<reference evidence="3" key="1">
    <citation type="journal article" date="2019" name="Int. J. Syst. Evol. Microbiol.">
        <title>The Global Catalogue of Microorganisms (GCM) 10K type strain sequencing project: providing services to taxonomists for standard genome sequencing and annotation.</title>
        <authorList>
            <consortium name="The Broad Institute Genomics Platform"/>
            <consortium name="The Broad Institute Genome Sequencing Center for Infectious Disease"/>
            <person name="Wu L."/>
            <person name="Ma J."/>
        </authorList>
    </citation>
    <scope>NUCLEOTIDE SEQUENCE [LARGE SCALE GENOMIC DNA]</scope>
    <source>
        <strain evidence="3">JCM 17979</strain>
    </source>
</reference>
<proteinExistence type="predicted"/>
<feature type="transmembrane region" description="Helical" evidence="1">
    <location>
        <begin position="62"/>
        <end position="80"/>
    </location>
</feature>
<evidence type="ECO:0000313" key="3">
    <source>
        <dbReference type="Proteomes" id="UP001500928"/>
    </source>
</evidence>
<keyword evidence="1" id="KW-1133">Transmembrane helix</keyword>
<sequence>MLDDADRETLAETERQLARSDPHLDALLRSGHARRRRAVAVATWLVGVVGTLLVVGLLWLGLGGQACLVALMVALVLGRRRARALWQRRRS</sequence>
<dbReference type="RefSeq" id="WP_345419347.1">
    <property type="nucleotide sequence ID" value="NZ_BAABHO010000036.1"/>
</dbReference>
<feature type="transmembrane region" description="Helical" evidence="1">
    <location>
        <begin position="38"/>
        <end position="56"/>
    </location>
</feature>
<keyword evidence="1" id="KW-0472">Membrane</keyword>
<dbReference type="Pfam" id="PF11239">
    <property type="entry name" value="DUF3040"/>
    <property type="match status" value="1"/>
</dbReference>
<accession>A0ABP9BWI0</accession>
<comment type="caution">
    <text evidence="2">The sequence shown here is derived from an EMBL/GenBank/DDBJ whole genome shotgun (WGS) entry which is preliminary data.</text>
</comment>
<dbReference type="Proteomes" id="UP001500928">
    <property type="component" value="Unassembled WGS sequence"/>
</dbReference>
<keyword evidence="3" id="KW-1185">Reference proteome</keyword>
<evidence type="ECO:0000256" key="1">
    <source>
        <dbReference type="SAM" id="Phobius"/>
    </source>
</evidence>
<evidence type="ECO:0008006" key="4">
    <source>
        <dbReference type="Google" id="ProtNLM"/>
    </source>
</evidence>
<dbReference type="InterPro" id="IPR021401">
    <property type="entry name" value="DUF3040"/>
</dbReference>
<dbReference type="EMBL" id="BAABHO010000036">
    <property type="protein sequence ID" value="GAA4799654.1"/>
    <property type="molecule type" value="Genomic_DNA"/>
</dbReference>
<keyword evidence="1" id="KW-0812">Transmembrane</keyword>
<name>A0ABP9BWI0_9PSEU</name>
<evidence type="ECO:0000313" key="2">
    <source>
        <dbReference type="EMBL" id="GAA4799654.1"/>
    </source>
</evidence>